<comment type="caution">
    <text evidence="1">The sequence shown here is derived from an EMBL/GenBank/DDBJ whole genome shotgun (WGS) entry which is preliminary data.</text>
</comment>
<dbReference type="EMBL" id="QGBI01000011">
    <property type="protein sequence ID" value="MBX3890756.1"/>
    <property type="molecule type" value="Genomic_DNA"/>
</dbReference>
<evidence type="ECO:0000313" key="1">
    <source>
        <dbReference type="EMBL" id="MBX3890756.1"/>
    </source>
</evidence>
<dbReference type="RefSeq" id="WP_165835799.1">
    <property type="nucleotide sequence ID" value="NZ_JACBXL010000014.1"/>
</dbReference>
<organism evidence="1 2">
    <name type="scientific">Ralstonia pickettii</name>
    <name type="common">Burkholderia pickettii</name>
    <dbReference type="NCBI Taxonomy" id="329"/>
    <lineage>
        <taxon>Bacteria</taxon>
        <taxon>Pseudomonadati</taxon>
        <taxon>Pseudomonadota</taxon>
        <taxon>Betaproteobacteria</taxon>
        <taxon>Burkholderiales</taxon>
        <taxon>Burkholderiaceae</taxon>
        <taxon>Ralstonia</taxon>
    </lineage>
</organism>
<reference evidence="1" key="1">
    <citation type="submission" date="2018-06" db="EMBL/GenBank/DDBJ databases">
        <authorList>
            <person name="O'Rourke A."/>
        </authorList>
    </citation>
    <scope>NUCLEOTIDE SEQUENCE</scope>
    <source>
        <strain evidence="1">132550021-3</strain>
    </source>
</reference>
<proteinExistence type="predicted"/>
<dbReference type="AlphaFoldDB" id="A0AAW4Q5F5"/>
<sequence>MGCSPAESIVNTWVCLPDSGKAKAGQSKAKKAAKATNLVIPAQPK</sequence>
<name>A0AAW4Q5F5_RALPI</name>
<evidence type="ECO:0000313" key="2">
    <source>
        <dbReference type="Proteomes" id="UP001199322"/>
    </source>
</evidence>
<protein>
    <submittedName>
        <fullName evidence="1">Uncharacterized protein</fullName>
    </submittedName>
</protein>
<dbReference type="Proteomes" id="UP001199322">
    <property type="component" value="Unassembled WGS sequence"/>
</dbReference>
<gene>
    <name evidence="1" type="ORF">DEE74_12880</name>
</gene>
<accession>A0AAW4Q5F5</accession>